<evidence type="ECO:0000313" key="2">
    <source>
        <dbReference type="Proteomes" id="UP000054630"/>
    </source>
</evidence>
<dbReference type="Proteomes" id="UP000054630">
    <property type="component" value="Unassembled WGS sequence"/>
</dbReference>
<gene>
    <name evidence="1" type="ORF">T07_12442</name>
</gene>
<reference evidence="1 2" key="1">
    <citation type="submission" date="2015-01" db="EMBL/GenBank/DDBJ databases">
        <title>Evolution of Trichinella species and genotypes.</title>
        <authorList>
            <person name="Korhonen P.K."/>
            <person name="Edoardo P."/>
            <person name="Giuseppe L.R."/>
            <person name="Gasser R.B."/>
        </authorList>
    </citation>
    <scope>NUCLEOTIDE SEQUENCE [LARGE SCALE GENOMIC DNA]</scope>
    <source>
        <strain evidence="1">ISS37</strain>
    </source>
</reference>
<keyword evidence="2" id="KW-1185">Reference proteome</keyword>
<accession>A0A0V0RTC5</accession>
<dbReference type="EMBL" id="JYDL01000083">
    <property type="protein sequence ID" value="KRX17729.1"/>
    <property type="molecule type" value="Genomic_DNA"/>
</dbReference>
<comment type="caution">
    <text evidence="1">The sequence shown here is derived from an EMBL/GenBank/DDBJ whole genome shotgun (WGS) entry which is preliminary data.</text>
</comment>
<sequence>MNVQCAFPRPIIILAIGPQLEILIRHYLIANLRGGSDCNATAADAELNRNSASWTCAICQLTNGLCQNGAYFAANAIIDISWSTVPSAWSTFVYLSRP</sequence>
<proteinExistence type="predicted"/>
<organism evidence="1 2">
    <name type="scientific">Trichinella nelsoni</name>
    <dbReference type="NCBI Taxonomy" id="6336"/>
    <lineage>
        <taxon>Eukaryota</taxon>
        <taxon>Metazoa</taxon>
        <taxon>Ecdysozoa</taxon>
        <taxon>Nematoda</taxon>
        <taxon>Enoplea</taxon>
        <taxon>Dorylaimia</taxon>
        <taxon>Trichinellida</taxon>
        <taxon>Trichinellidae</taxon>
        <taxon>Trichinella</taxon>
    </lineage>
</organism>
<name>A0A0V0RTC5_9BILA</name>
<evidence type="ECO:0000313" key="1">
    <source>
        <dbReference type="EMBL" id="KRX17729.1"/>
    </source>
</evidence>
<dbReference type="OrthoDB" id="10334167at2759"/>
<dbReference type="AlphaFoldDB" id="A0A0V0RTC5"/>
<protein>
    <submittedName>
        <fullName evidence="1">Uncharacterized protein</fullName>
    </submittedName>
</protein>